<evidence type="ECO:0000256" key="3">
    <source>
        <dbReference type="ARBA" id="ARBA00023163"/>
    </source>
</evidence>
<dbReference type="GO" id="GO:0003677">
    <property type="term" value="F:DNA binding"/>
    <property type="evidence" value="ECO:0007669"/>
    <property type="project" value="UniProtKB-KW"/>
</dbReference>
<dbReference type="PROSITE" id="PS00519">
    <property type="entry name" value="HTH_ASNC_1"/>
    <property type="match status" value="1"/>
</dbReference>
<dbReference type="PANTHER" id="PTHR38465">
    <property type="entry name" value="HTH-TYPE TRANSCRIPTIONAL REGULATOR MJ1563-RELATED"/>
    <property type="match status" value="1"/>
</dbReference>
<dbReference type="InterPro" id="IPR000835">
    <property type="entry name" value="HTH_MarR-typ"/>
</dbReference>
<dbReference type="InterPro" id="IPR036390">
    <property type="entry name" value="WH_DNA-bd_sf"/>
</dbReference>
<dbReference type="GO" id="GO:0003700">
    <property type="term" value="F:DNA-binding transcription factor activity"/>
    <property type="evidence" value="ECO:0007669"/>
    <property type="project" value="InterPro"/>
</dbReference>
<evidence type="ECO:0000259" key="4">
    <source>
        <dbReference type="Pfam" id="PF01047"/>
    </source>
</evidence>
<dbReference type="OrthoDB" id="2611006at2"/>
<protein>
    <submittedName>
        <fullName evidence="5">MarR family protein</fullName>
    </submittedName>
</protein>
<feature type="domain" description="HTH marR-type" evidence="4">
    <location>
        <begin position="33"/>
        <end position="78"/>
    </location>
</feature>
<sequence length="163" mass="18815">MEDIKNRLGEEIARSFKWSGNSPLNGHLFSLLLFSEKPLGLQEMADRLGVTKAAVSIRIRALERMGLCVKVSRLGDRRDYYQLAEDAGLVSIRISLAAMRHISSFLESILADFPTSYPEEQRESFETARRRLMEMKALHDLCLERLDGLDEEWEKRKKSLWRG</sequence>
<dbReference type="AlphaFoldDB" id="A0A2T0LGN8"/>
<reference evidence="5 6" key="1">
    <citation type="submission" date="2018-03" db="EMBL/GenBank/DDBJ databases">
        <title>Genomic Encyclopedia of Archaeal and Bacterial Type Strains, Phase II (KMG-II): from individual species to whole genera.</title>
        <authorList>
            <person name="Goeker M."/>
        </authorList>
    </citation>
    <scope>NUCLEOTIDE SEQUENCE [LARGE SCALE GENOMIC DNA]</scope>
    <source>
        <strain evidence="5 6">DSM 44946</strain>
    </source>
</reference>
<evidence type="ECO:0000313" key="6">
    <source>
        <dbReference type="Proteomes" id="UP000237797"/>
    </source>
</evidence>
<dbReference type="SUPFAM" id="SSF46785">
    <property type="entry name" value="Winged helix' DNA-binding domain"/>
    <property type="match status" value="1"/>
</dbReference>
<evidence type="ECO:0000313" key="5">
    <source>
        <dbReference type="EMBL" id="PRX41454.1"/>
    </source>
</evidence>
<keyword evidence="6" id="KW-1185">Reference proteome</keyword>
<keyword evidence="1" id="KW-0805">Transcription regulation</keyword>
<gene>
    <name evidence="5" type="ORF">CLV97_10664</name>
</gene>
<organism evidence="5 6">
    <name type="scientific">Planifilum fimeticola</name>
    <dbReference type="NCBI Taxonomy" id="201975"/>
    <lineage>
        <taxon>Bacteria</taxon>
        <taxon>Bacillati</taxon>
        <taxon>Bacillota</taxon>
        <taxon>Bacilli</taxon>
        <taxon>Bacillales</taxon>
        <taxon>Thermoactinomycetaceae</taxon>
        <taxon>Planifilum</taxon>
    </lineage>
</organism>
<dbReference type="PANTHER" id="PTHR38465:SF1">
    <property type="entry name" value="HTH-TYPE TRANSCRIPTIONAL REGULATOR MJ1563-RELATED"/>
    <property type="match status" value="1"/>
</dbReference>
<dbReference type="Gene3D" id="1.10.10.10">
    <property type="entry name" value="Winged helix-like DNA-binding domain superfamily/Winged helix DNA-binding domain"/>
    <property type="match status" value="1"/>
</dbReference>
<proteinExistence type="predicted"/>
<dbReference type="InterPro" id="IPR011991">
    <property type="entry name" value="ArsR-like_HTH"/>
</dbReference>
<dbReference type="InterPro" id="IPR036388">
    <property type="entry name" value="WH-like_DNA-bd_sf"/>
</dbReference>
<dbReference type="InterPro" id="IPR052362">
    <property type="entry name" value="HTH-GbsR_regulator"/>
</dbReference>
<evidence type="ECO:0000256" key="2">
    <source>
        <dbReference type="ARBA" id="ARBA00023125"/>
    </source>
</evidence>
<dbReference type="InterPro" id="IPR019885">
    <property type="entry name" value="Tscrpt_reg_HTH_AsnC-type_CS"/>
</dbReference>
<dbReference type="EMBL" id="PVNE01000006">
    <property type="protein sequence ID" value="PRX41454.1"/>
    <property type="molecule type" value="Genomic_DNA"/>
</dbReference>
<keyword evidence="3" id="KW-0804">Transcription</keyword>
<keyword evidence="2" id="KW-0238">DNA-binding</keyword>
<accession>A0A2T0LGN8</accession>
<dbReference type="Proteomes" id="UP000237797">
    <property type="component" value="Unassembled WGS sequence"/>
</dbReference>
<dbReference type="RefSeq" id="WP_106344516.1">
    <property type="nucleotide sequence ID" value="NZ_PVNE01000006.1"/>
</dbReference>
<evidence type="ECO:0000256" key="1">
    <source>
        <dbReference type="ARBA" id="ARBA00023015"/>
    </source>
</evidence>
<name>A0A2T0LGN8_9BACL</name>
<dbReference type="CDD" id="cd00090">
    <property type="entry name" value="HTH_ARSR"/>
    <property type="match status" value="1"/>
</dbReference>
<dbReference type="Pfam" id="PF01047">
    <property type="entry name" value="MarR"/>
    <property type="match status" value="1"/>
</dbReference>
<comment type="caution">
    <text evidence="5">The sequence shown here is derived from an EMBL/GenBank/DDBJ whole genome shotgun (WGS) entry which is preliminary data.</text>
</comment>